<dbReference type="InterPro" id="IPR039421">
    <property type="entry name" value="Type_1_exporter"/>
</dbReference>
<dbReference type="EMBL" id="CM016762">
    <property type="protein sequence ID" value="TMS33677.1"/>
    <property type="molecule type" value="Genomic_DNA"/>
</dbReference>
<evidence type="ECO:0000256" key="2">
    <source>
        <dbReference type="ARBA" id="ARBA00022692"/>
    </source>
</evidence>
<dbReference type="GO" id="GO:0042626">
    <property type="term" value="F:ATPase-coupled transmembrane transporter activity"/>
    <property type="evidence" value="ECO:0007669"/>
    <property type="project" value="TreeGrafter"/>
</dbReference>
<evidence type="ECO:0000256" key="4">
    <source>
        <dbReference type="ARBA" id="ARBA00023136"/>
    </source>
</evidence>
<evidence type="ECO:0000313" key="6">
    <source>
        <dbReference type="EMBL" id="TMS33677.1"/>
    </source>
</evidence>
<comment type="caution">
    <text evidence="6">The sequence shown here is derived from an EMBL/GenBank/DDBJ whole genome shotgun (WGS) entry which is preliminary data.</text>
</comment>
<keyword evidence="4" id="KW-0472">Membrane</keyword>
<dbReference type="PANTHER" id="PTHR24221">
    <property type="entry name" value="ATP-BINDING CASSETTE SUB-FAMILY B"/>
    <property type="match status" value="1"/>
</dbReference>
<dbReference type="GO" id="GO:0016020">
    <property type="term" value="C:membrane"/>
    <property type="evidence" value="ECO:0007669"/>
    <property type="project" value="UniProtKB-SubCell"/>
</dbReference>
<accession>A0A4U8UNM6</accession>
<dbReference type="SUPFAM" id="SSF52540">
    <property type="entry name" value="P-loop containing nucleoside triphosphate hydrolases"/>
    <property type="match status" value="1"/>
</dbReference>
<keyword evidence="2" id="KW-0812">Transmembrane</keyword>
<evidence type="ECO:0000256" key="3">
    <source>
        <dbReference type="ARBA" id="ARBA00022989"/>
    </source>
</evidence>
<dbReference type="Proteomes" id="UP000298663">
    <property type="component" value="Chromosome X"/>
</dbReference>
<dbReference type="InterPro" id="IPR027417">
    <property type="entry name" value="P-loop_NTPase"/>
</dbReference>
<dbReference type="InterPro" id="IPR003439">
    <property type="entry name" value="ABC_transporter-like_ATP-bd"/>
</dbReference>
<evidence type="ECO:0000313" key="7">
    <source>
        <dbReference type="Proteomes" id="UP000298663"/>
    </source>
</evidence>
<feature type="domain" description="ABC transporter" evidence="5">
    <location>
        <begin position="68"/>
        <end position="108"/>
    </location>
</feature>
<dbReference type="Gene3D" id="3.40.50.300">
    <property type="entry name" value="P-loop containing nucleotide triphosphate hydrolases"/>
    <property type="match status" value="1"/>
</dbReference>
<keyword evidence="3" id="KW-1133">Transmembrane helix</keyword>
<dbReference type="AlphaFoldDB" id="A0A4U8UNM6"/>
<keyword evidence="7" id="KW-1185">Reference proteome</keyword>
<dbReference type="Pfam" id="PF00005">
    <property type="entry name" value="ABC_tran"/>
    <property type="match status" value="1"/>
</dbReference>
<dbReference type="Gene3D" id="1.20.1560.10">
    <property type="entry name" value="ABC transporter type 1, transmembrane domain"/>
    <property type="match status" value="1"/>
</dbReference>
<comment type="subcellular location">
    <subcellularLocation>
        <location evidence="1">Membrane</location>
        <topology evidence="1">Multi-pass membrane protein</topology>
    </subcellularLocation>
</comment>
<dbReference type="GO" id="GO:0016887">
    <property type="term" value="F:ATP hydrolysis activity"/>
    <property type="evidence" value="ECO:0007669"/>
    <property type="project" value="InterPro"/>
</dbReference>
<protein>
    <recommendedName>
        <fullName evidence="5">ABC transporter domain-containing protein</fullName>
    </recommendedName>
</protein>
<sequence length="114" mass="12542">MSLLAFATYFPEYVRARLSAGLIFAMLEEQPKIDSLSKGGKQIQVKGDLKLDDLHFAYPTRPQQKIINGVTLDIPKGKTVALVGPSGCGKSTTIQLIERLYDPLHGAMKPLRKS</sequence>
<name>A0A4U8UNM6_STECR</name>
<proteinExistence type="predicted"/>
<dbReference type="STRING" id="34508.A0A4U8UNM6"/>
<gene>
    <name evidence="6" type="ORF">L596_001389</name>
</gene>
<dbReference type="PANTHER" id="PTHR24221:SF455">
    <property type="entry name" value="MULTIDRUG RESISTANCE PROTEIN PGP-3"/>
    <property type="match status" value="1"/>
</dbReference>
<organism evidence="6 7">
    <name type="scientific">Steinernema carpocapsae</name>
    <name type="common">Entomopathogenic nematode</name>
    <dbReference type="NCBI Taxonomy" id="34508"/>
    <lineage>
        <taxon>Eukaryota</taxon>
        <taxon>Metazoa</taxon>
        <taxon>Ecdysozoa</taxon>
        <taxon>Nematoda</taxon>
        <taxon>Chromadorea</taxon>
        <taxon>Rhabditida</taxon>
        <taxon>Tylenchina</taxon>
        <taxon>Panagrolaimomorpha</taxon>
        <taxon>Strongyloidoidea</taxon>
        <taxon>Steinernematidae</taxon>
        <taxon>Steinernema</taxon>
    </lineage>
</organism>
<dbReference type="GO" id="GO:0005524">
    <property type="term" value="F:ATP binding"/>
    <property type="evidence" value="ECO:0007669"/>
    <property type="project" value="InterPro"/>
</dbReference>
<dbReference type="InterPro" id="IPR036640">
    <property type="entry name" value="ABC1_TM_sf"/>
</dbReference>
<dbReference type="EMBL" id="AZBU02000001">
    <property type="protein sequence ID" value="TMS33677.1"/>
    <property type="molecule type" value="Genomic_DNA"/>
</dbReference>
<evidence type="ECO:0000256" key="1">
    <source>
        <dbReference type="ARBA" id="ARBA00004141"/>
    </source>
</evidence>
<evidence type="ECO:0000259" key="5">
    <source>
        <dbReference type="Pfam" id="PF00005"/>
    </source>
</evidence>
<reference evidence="6 7" key="2">
    <citation type="journal article" date="2019" name="G3 (Bethesda)">
        <title>Hybrid Assembly of the Genome of the Entomopathogenic Nematode Steinernema carpocapsae Identifies the X-Chromosome.</title>
        <authorList>
            <person name="Serra L."/>
            <person name="Macchietto M."/>
            <person name="Macias-Munoz A."/>
            <person name="McGill C.J."/>
            <person name="Rodriguez I.M."/>
            <person name="Rodriguez B."/>
            <person name="Murad R."/>
            <person name="Mortazavi A."/>
        </authorList>
    </citation>
    <scope>NUCLEOTIDE SEQUENCE [LARGE SCALE GENOMIC DNA]</scope>
    <source>
        <strain evidence="6 7">ALL</strain>
    </source>
</reference>
<dbReference type="OrthoDB" id="6500128at2759"/>
<reference evidence="6 7" key="1">
    <citation type="journal article" date="2015" name="Genome Biol.">
        <title>Comparative genomics of Steinernema reveals deeply conserved gene regulatory networks.</title>
        <authorList>
            <person name="Dillman A.R."/>
            <person name="Macchietto M."/>
            <person name="Porter C.F."/>
            <person name="Rogers A."/>
            <person name="Williams B."/>
            <person name="Antoshechkin I."/>
            <person name="Lee M.M."/>
            <person name="Goodwin Z."/>
            <person name="Lu X."/>
            <person name="Lewis E.E."/>
            <person name="Goodrich-Blair H."/>
            <person name="Stock S.P."/>
            <person name="Adams B.J."/>
            <person name="Sternberg P.W."/>
            <person name="Mortazavi A."/>
        </authorList>
    </citation>
    <scope>NUCLEOTIDE SEQUENCE [LARGE SCALE GENOMIC DNA]</scope>
    <source>
        <strain evidence="6 7">ALL</strain>
    </source>
</reference>